<dbReference type="Proteomes" id="UP001521116">
    <property type="component" value="Unassembled WGS sequence"/>
</dbReference>
<comment type="similarity">
    <text evidence="3 15">Belongs to the tannase family.</text>
</comment>
<dbReference type="EC" id="3.1.1.-" evidence="15"/>
<evidence type="ECO:0000256" key="8">
    <source>
        <dbReference type="ARBA" id="ARBA00022729"/>
    </source>
</evidence>
<name>A0ABR3SMW2_9PEZI</name>
<dbReference type="InterPro" id="IPR011118">
    <property type="entry name" value="Tannase/feruloyl_esterase"/>
</dbReference>
<evidence type="ECO:0000256" key="12">
    <source>
        <dbReference type="ARBA" id="ARBA00023136"/>
    </source>
</evidence>
<comment type="catalytic activity">
    <reaction evidence="14">
        <text>feruloyl-polysaccharide + H2O = ferulate + polysaccharide.</text>
        <dbReference type="EC" id="3.1.1.73"/>
    </reaction>
</comment>
<dbReference type="SUPFAM" id="SSF53474">
    <property type="entry name" value="alpha/beta-Hydrolases"/>
    <property type="match status" value="1"/>
</dbReference>
<evidence type="ECO:0000259" key="17">
    <source>
        <dbReference type="Pfam" id="PF21334"/>
    </source>
</evidence>
<evidence type="ECO:0000256" key="14">
    <source>
        <dbReference type="ARBA" id="ARBA00034075"/>
    </source>
</evidence>
<feature type="signal peptide" evidence="15">
    <location>
        <begin position="1"/>
        <end position="24"/>
    </location>
</feature>
<reference evidence="18 19" key="1">
    <citation type="submission" date="2024-02" db="EMBL/GenBank/DDBJ databases">
        <title>De novo assembly and annotation of 12 fungi associated with fruit tree decline syndrome in Ontario, Canada.</title>
        <authorList>
            <person name="Sulman M."/>
            <person name="Ellouze W."/>
            <person name="Ilyukhin E."/>
        </authorList>
    </citation>
    <scope>NUCLEOTIDE SEQUENCE [LARGE SCALE GENOMIC DNA]</scope>
    <source>
        <strain evidence="18 19">M1-105</strain>
    </source>
</reference>
<organism evidence="18 19">
    <name type="scientific">Neofusicoccum ribis</name>
    <dbReference type="NCBI Taxonomy" id="45134"/>
    <lineage>
        <taxon>Eukaryota</taxon>
        <taxon>Fungi</taxon>
        <taxon>Dikarya</taxon>
        <taxon>Ascomycota</taxon>
        <taxon>Pezizomycotina</taxon>
        <taxon>Dothideomycetes</taxon>
        <taxon>Dothideomycetes incertae sedis</taxon>
        <taxon>Botryosphaeriales</taxon>
        <taxon>Botryosphaeriaceae</taxon>
        <taxon>Neofusicoccum</taxon>
    </lineage>
</organism>
<dbReference type="HAMAP" id="MF_00530">
    <property type="entry name" value="ATP_synth_epsil_bac"/>
    <property type="match status" value="1"/>
</dbReference>
<feature type="domain" description="ATP synthase F1 complex delta/epsilon subunit N-terminal" evidence="16">
    <location>
        <begin position="520"/>
        <end position="595"/>
    </location>
</feature>
<evidence type="ECO:0000256" key="7">
    <source>
        <dbReference type="ARBA" id="ARBA00022723"/>
    </source>
</evidence>
<evidence type="ECO:0000256" key="15">
    <source>
        <dbReference type="RuleBase" id="RU361238"/>
    </source>
</evidence>
<comment type="caution">
    <text evidence="18">The sequence shown here is derived from an EMBL/GenBank/DDBJ whole genome shotgun (WGS) entry which is preliminary data.</text>
</comment>
<dbReference type="Gene3D" id="2.60.15.10">
    <property type="entry name" value="F0F1 ATP synthase delta/epsilon subunit, N-terminal"/>
    <property type="match status" value="1"/>
</dbReference>
<dbReference type="Pfam" id="PF07519">
    <property type="entry name" value="Tannase"/>
    <property type="match status" value="1"/>
</dbReference>
<dbReference type="CDD" id="cd12152">
    <property type="entry name" value="F1-ATPase_delta"/>
    <property type="match status" value="1"/>
</dbReference>
<comment type="similarity">
    <text evidence="2">Belongs to the ATPase epsilon chain family.</text>
</comment>
<keyword evidence="8 15" id="KW-0732">Signal</keyword>
<keyword evidence="19" id="KW-1185">Reference proteome</keyword>
<keyword evidence="4" id="KW-0813">Transport</keyword>
<dbReference type="InterPro" id="IPR029058">
    <property type="entry name" value="AB_hydrolase_fold"/>
</dbReference>
<dbReference type="Gene3D" id="6.10.140.880">
    <property type="match status" value="1"/>
</dbReference>
<dbReference type="PANTHER" id="PTHR33938:SF15">
    <property type="entry name" value="FERULOYL ESTERASE B-RELATED"/>
    <property type="match status" value="1"/>
</dbReference>
<sequence length="649" mass="69392">MYHASSVAAALLLFLLAPLPRVQSIPQTLPHARDRCAELKARHLQGNDLIVTNATFVDAYALNVSGTLNVLPLCRLASQLAYGSNDTLNFEVWMPHDVEYNGRYLAVGNGGMAGIIDNATMLNYLNEGFAVAGGDSGHLASENNDGDGAPSTYLPYLHDRDQVLAWIHNSIALFTPPAREFVKAYYGRDAAYSYYYGCSTGGAQGFALSQLHPGLFDGIYAGCPGFWYSHLALSFLWNGQRTQGDAYLSQSLLDTVTSAVLDQCDELDGVADRLLENPLACNFSIDALACGAASSNTSACLTPAQLDAAKAIYAGPKDIRDGSAVYPGFSVGSETEWAQGQEGSLAEAFSIPILQNLVYDNLSCDSSTFDWGSNIDDVDDNAGVFIDETSTDLTAFREAGGKMLVSQGWADPYNAATLPIEYLEQLQSFFGGDVSDFFNVFMVPGGGHCGGASSYPSVPAKHRVIAALQAWVELGIKPDVVAMNSFRVARTAVRAARPAAFRAPIAQRRGYAEAAADKIKLTLALPHQTIFKSSEVVQVNLSSESGDMGVLANHVPSIEQLKPGLIEVIAEQSGSKQWFASGGFAIVQPDNQLSVNAVEAYPLEDFSIENVRNQIAEAQKVASGSGSEVDIAEAQIELEVLESLQAALK</sequence>
<keyword evidence="5" id="KW-0719">Serine esterase</keyword>
<dbReference type="InterPro" id="IPR020546">
    <property type="entry name" value="ATP_synth_F1_dsu/esu_N"/>
</dbReference>
<keyword evidence="13" id="KW-1015">Disulfide bond</keyword>
<keyword evidence="9 15" id="KW-0378">Hydrolase</keyword>
<comment type="subcellular location">
    <subcellularLocation>
        <location evidence="1">Membrane</location>
    </subcellularLocation>
</comment>
<dbReference type="InterPro" id="IPR001469">
    <property type="entry name" value="ATP_synth_F1_dsu/esu"/>
</dbReference>
<feature type="domain" description="F1F0-ATP synthase subunit delta C-terminal" evidence="17">
    <location>
        <begin position="606"/>
        <end position="646"/>
    </location>
</feature>
<evidence type="ECO:0000256" key="11">
    <source>
        <dbReference type="ARBA" id="ARBA00023065"/>
    </source>
</evidence>
<evidence type="ECO:0000256" key="2">
    <source>
        <dbReference type="ARBA" id="ARBA00005712"/>
    </source>
</evidence>
<dbReference type="SUPFAM" id="SSF51344">
    <property type="entry name" value="Epsilon subunit of F1F0-ATP synthase N-terminal domain"/>
    <property type="match status" value="1"/>
</dbReference>
<evidence type="ECO:0000256" key="10">
    <source>
        <dbReference type="ARBA" id="ARBA00022837"/>
    </source>
</evidence>
<evidence type="ECO:0000313" key="18">
    <source>
        <dbReference type="EMBL" id="KAL1625153.1"/>
    </source>
</evidence>
<gene>
    <name evidence="18" type="primary">ATP16</name>
    <name evidence="18" type="ORF">SLS56_007499</name>
</gene>
<proteinExistence type="inferred from homology"/>
<keyword evidence="6" id="KW-0624">Polysaccharide degradation</keyword>
<evidence type="ECO:0000256" key="9">
    <source>
        <dbReference type="ARBA" id="ARBA00022801"/>
    </source>
</evidence>
<evidence type="ECO:0000256" key="5">
    <source>
        <dbReference type="ARBA" id="ARBA00022487"/>
    </source>
</evidence>
<evidence type="ECO:0000256" key="4">
    <source>
        <dbReference type="ARBA" id="ARBA00022448"/>
    </source>
</evidence>
<dbReference type="Pfam" id="PF02823">
    <property type="entry name" value="ATP-synt_DE_N"/>
    <property type="match status" value="1"/>
</dbReference>
<dbReference type="Pfam" id="PF21334">
    <property type="entry name" value="ATPD_C_fung"/>
    <property type="match status" value="1"/>
</dbReference>
<keyword evidence="12" id="KW-0472">Membrane</keyword>
<keyword evidence="6" id="KW-0119">Carbohydrate metabolism</keyword>
<feature type="chain" id="PRO_5044970646" description="Carboxylic ester hydrolase" evidence="15">
    <location>
        <begin position="25"/>
        <end position="649"/>
    </location>
</feature>
<keyword evidence="6" id="KW-0858">Xylan degradation</keyword>
<keyword evidence="11" id="KW-0406">Ion transport</keyword>
<dbReference type="PANTHER" id="PTHR33938">
    <property type="entry name" value="FERULOYL ESTERASE B-RELATED"/>
    <property type="match status" value="1"/>
</dbReference>
<protein>
    <recommendedName>
        <fullName evidence="15">Carboxylic ester hydrolase</fullName>
        <ecNumber evidence="15">3.1.1.-</ecNumber>
    </recommendedName>
</protein>
<evidence type="ECO:0000256" key="13">
    <source>
        <dbReference type="ARBA" id="ARBA00023157"/>
    </source>
</evidence>
<evidence type="ECO:0000256" key="3">
    <source>
        <dbReference type="ARBA" id="ARBA00006249"/>
    </source>
</evidence>
<keyword evidence="7" id="KW-0479">Metal-binding</keyword>
<evidence type="ECO:0000256" key="6">
    <source>
        <dbReference type="ARBA" id="ARBA00022651"/>
    </source>
</evidence>
<evidence type="ECO:0000313" key="19">
    <source>
        <dbReference type="Proteomes" id="UP001521116"/>
    </source>
</evidence>
<evidence type="ECO:0000259" key="16">
    <source>
        <dbReference type="Pfam" id="PF02823"/>
    </source>
</evidence>
<keyword evidence="10" id="KW-0106">Calcium</keyword>
<dbReference type="InterPro" id="IPR036771">
    <property type="entry name" value="ATPsynth_dsu/esu_N"/>
</dbReference>
<dbReference type="InterPro" id="IPR048938">
    <property type="entry name" value="ATPD_C_fung"/>
</dbReference>
<evidence type="ECO:0000256" key="1">
    <source>
        <dbReference type="ARBA" id="ARBA00004370"/>
    </source>
</evidence>
<dbReference type="EMBL" id="JAJVDC020000098">
    <property type="protein sequence ID" value="KAL1625153.1"/>
    <property type="molecule type" value="Genomic_DNA"/>
</dbReference>
<accession>A0ABR3SMW2</accession>